<protein>
    <submittedName>
        <fullName evidence="2">DUF459 domain-containing protein</fullName>
    </submittedName>
</protein>
<evidence type="ECO:0000313" key="2">
    <source>
        <dbReference type="EMBL" id="MEW9804395.1"/>
    </source>
</evidence>
<feature type="region of interest" description="Disordered" evidence="1">
    <location>
        <begin position="484"/>
        <end position="593"/>
    </location>
</feature>
<feature type="region of interest" description="Disordered" evidence="1">
    <location>
        <begin position="64"/>
        <end position="86"/>
    </location>
</feature>
<evidence type="ECO:0000256" key="1">
    <source>
        <dbReference type="SAM" id="MobiDB-lite"/>
    </source>
</evidence>
<name>A0ABV3QU88_9HYPH</name>
<dbReference type="InterPro" id="IPR007407">
    <property type="entry name" value="DUF459"/>
</dbReference>
<feature type="compositionally biased region" description="Pro residues" evidence="1">
    <location>
        <begin position="726"/>
        <end position="737"/>
    </location>
</feature>
<keyword evidence="3" id="KW-1185">Reference proteome</keyword>
<dbReference type="RefSeq" id="WP_367721451.1">
    <property type="nucleotide sequence ID" value="NZ_JBFOCI010000001.1"/>
</dbReference>
<comment type="caution">
    <text evidence="2">The sequence shown here is derived from an EMBL/GenBank/DDBJ whole genome shotgun (WGS) entry which is preliminary data.</text>
</comment>
<organism evidence="2 3">
    <name type="scientific">Mesorhizobium marinum</name>
    <dbReference type="NCBI Taxonomy" id="3228790"/>
    <lineage>
        <taxon>Bacteria</taxon>
        <taxon>Pseudomonadati</taxon>
        <taxon>Pseudomonadota</taxon>
        <taxon>Alphaproteobacteria</taxon>
        <taxon>Hyphomicrobiales</taxon>
        <taxon>Phyllobacteriaceae</taxon>
        <taxon>Mesorhizobium</taxon>
    </lineage>
</organism>
<dbReference type="Pfam" id="PF04311">
    <property type="entry name" value="DUF459"/>
    <property type="match status" value="1"/>
</dbReference>
<dbReference type="Gene3D" id="3.40.50.1110">
    <property type="entry name" value="SGNH hydrolase"/>
    <property type="match status" value="1"/>
</dbReference>
<proteinExistence type="predicted"/>
<feature type="compositionally biased region" description="Low complexity" evidence="1">
    <location>
        <begin position="694"/>
        <end position="725"/>
    </location>
</feature>
<dbReference type="CDD" id="cd01829">
    <property type="entry name" value="SGNH_hydrolase_peri2"/>
    <property type="match status" value="1"/>
</dbReference>
<reference evidence="2 3" key="1">
    <citation type="submission" date="2024-06" db="EMBL/GenBank/DDBJ databases">
        <authorList>
            <person name="Tuo L."/>
        </authorList>
    </citation>
    <scope>NUCLEOTIDE SEQUENCE [LARGE SCALE GENOMIC DNA]</scope>
    <source>
        <strain evidence="2 3">ZMM04-5</strain>
    </source>
</reference>
<dbReference type="Proteomes" id="UP001556196">
    <property type="component" value="Unassembled WGS sequence"/>
</dbReference>
<evidence type="ECO:0000313" key="3">
    <source>
        <dbReference type="Proteomes" id="UP001556196"/>
    </source>
</evidence>
<feature type="compositionally biased region" description="Pro residues" evidence="1">
    <location>
        <begin position="454"/>
        <end position="466"/>
    </location>
</feature>
<feature type="compositionally biased region" description="Basic and acidic residues" evidence="1">
    <location>
        <begin position="497"/>
        <end position="514"/>
    </location>
</feature>
<dbReference type="EMBL" id="JBFOCI010000001">
    <property type="protein sequence ID" value="MEW9804395.1"/>
    <property type="molecule type" value="Genomic_DNA"/>
</dbReference>
<dbReference type="InterPro" id="IPR036514">
    <property type="entry name" value="SGNH_hydro_sf"/>
</dbReference>
<feature type="compositionally biased region" description="Low complexity" evidence="1">
    <location>
        <begin position="571"/>
        <end position="585"/>
    </location>
</feature>
<gene>
    <name evidence="2" type="ORF">ABUE31_00165</name>
</gene>
<feature type="region of interest" description="Disordered" evidence="1">
    <location>
        <begin position="448"/>
        <end position="469"/>
    </location>
</feature>
<sequence length="812" mass="84364">MAAGTGNEVRSSRFAALVLALAAVTAAFAILAPSASHAQERERIGILNRLFGARDAERVEPRAEMVKPKVRKKTAARRPAEGEEPPQVTVISKHSDARVVLVIGDFLASGLAEGLTTAVIQNPNIRIVDRSNGSSGFVRKDFYDWAARIDDLIKADRPSAIVVMIGANDRQQMLVDGVRETVRSEAWNREYADRAQRLAKAITARNVPLLWVGMPPFKSSKTMLDMFAFNDVYRTAATGAGGEFIDIWDGFVDENGAYVSSGPDLNGQPSRLRANDGINLARPGKRKVAFYAEKPLYRVLGEDPAAAAAQVSALAARPAYRIFGPFGPSEQQEPADIDVLVDPNETGLVDPARPVALRTPALDGGAELLGAIAEPRREAVNAAEKLAIEGLAPKPPAGRADQFAWPQLASAAAVTRYVNIDTTLNRRTAPSQPEEAAVDRAAVRAVRSNVLTEPEPPVPPRMPPEVQPDRIGEISPVQAAPDVAAAEPPMTSPATIDKAHAPDYAKGDPLDRSPSRGAPLESFKRPKSIGPEPNRAPTAVPEPVEEIVAPVDDVVPALPGDAIGPEESEPVADATPAQPDTAPARPHVPLAEPGIVDALAPARAAPLKAVPTPVASLPATKEAPSEIRPAPVAPVALAPADPVEPTDGFAAARAVGMTPDVASAPPARSAPLSEAPDTAPAPLRAAPGELPAPVADTPIASAPAAAPRPVADPSQIPAPVSAKAPPAAPAPPSVLPEPPEEKAASPDAGETEAGPAMPAGTAEPATPIAPAPPPTVLPQPAPAPADAAPRRRAELSVEPDVTGFGNVPVKIP</sequence>
<accession>A0ABV3QU88</accession>
<feature type="compositionally biased region" description="Low complexity" evidence="1">
    <location>
        <begin position="660"/>
        <end position="676"/>
    </location>
</feature>
<feature type="region of interest" description="Disordered" evidence="1">
    <location>
        <begin position="660"/>
        <end position="812"/>
    </location>
</feature>
<feature type="compositionally biased region" description="Low complexity" evidence="1">
    <location>
        <begin position="536"/>
        <end position="562"/>
    </location>
</feature>
<dbReference type="SUPFAM" id="SSF52266">
    <property type="entry name" value="SGNH hydrolase"/>
    <property type="match status" value="1"/>
</dbReference>
<feature type="compositionally biased region" description="Pro residues" evidence="1">
    <location>
        <begin position="767"/>
        <end position="783"/>
    </location>
</feature>